<evidence type="ECO:0000313" key="2">
    <source>
        <dbReference type="Proteomes" id="UP000010931"/>
    </source>
</evidence>
<gene>
    <name evidence="1" type="ORF">STRTUCAR8_01603</name>
</gene>
<reference evidence="1 2" key="1">
    <citation type="journal article" date="2011" name="Plasmid">
        <title>Streptomyces turgidiscabies Car8 contains a modular pathogenicity island that shares virulence genes with other actinobacterial plant pathogens.</title>
        <authorList>
            <person name="Huguet-Tapia J.C."/>
            <person name="Badger J.H."/>
            <person name="Loria R."/>
            <person name="Pettis G.S."/>
        </authorList>
    </citation>
    <scope>NUCLEOTIDE SEQUENCE [LARGE SCALE GENOMIC DNA]</scope>
    <source>
        <strain evidence="1 2">Car8</strain>
    </source>
</reference>
<dbReference type="EMBL" id="AEJB01000361">
    <property type="protein sequence ID" value="ELP66037.1"/>
    <property type="molecule type" value="Genomic_DNA"/>
</dbReference>
<proteinExistence type="predicted"/>
<comment type="caution">
    <text evidence="1">The sequence shown here is derived from an EMBL/GenBank/DDBJ whole genome shotgun (WGS) entry which is preliminary data.</text>
</comment>
<organism evidence="1 2">
    <name type="scientific">Streptomyces turgidiscabies (strain Car8)</name>
    <dbReference type="NCBI Taxonomy" id="698760"/>
    <lineage>
        <taxon>Bacteria</taxon>
        <taxon>Bacillati</taxon>
        <taxon>Actinomycetota</taxon>
        <taxon>Actinomycetes</taxon>
        <taxon>Kitasatosporales</taxon>
        <taxon>Streptomycetaceae</taxon>
        <taxon>Streptomyces</taxon>
    </lineage>
</organism>
<dbReference type="PATRIC" id="fig|698760.3.peg.5142"/>
<evidence type="ECO:0000313" key="1">
    <source>
        <dbReference type="EMBL" id="ELP66037.1"/>
    </source>
</evidence>
<dbReference type="RefSeq" id="WP_006378970.1">
    <property type="nucleotide sequence ID" value="NZ_AEJB01000361.1"/>
</dbReference>
<sequence>MEVAWIALYADAVKADGGILAERAVRPVVEYSSEGPMVHWSQPKPARALEGFIMVHQVQDLTAEQAAWRLHDLLRTIWDMPGMWSLEDLGSKDIIREGYQLSDEDFPPDGAFRPLMADLDLLAHAHYVLVGGSWVYRTNI</sequence>
<dbReference type="Proteomes" id="UP000010931">
    <property type="component" value="Unassembled WGS sequence"/>
</dbReference>
<protein>
    <submittedName>
        <fullName evidence="1">Uncharacterized protein</fullName>
    </submittedName>
</protein>
<dbReference type="GeneID" id="97407283"/>
<name>L7F408_STRT8</name>
<accession>L7F408</accession>
<dbReference type="AlphaFoldDB" id="L7F408"/>
<keyword evidence="2" id="KW-1185">Reference proteome</keyword>